<sequence length="365" mass="41040">MREKNKNPKIMMHYVLPGATGGPNILFSRIENETSLKQKYNFVALNQKRVAGGKINLSLILELKNAIQKEKPDIIHISGMQSTGFHCMIAALLAGCKNRLVTTHGFSGDSLGGTLIKNIAFNYIIEPITLSLATRVHGISKYTVEKKMVRRYARKKTCLIYNFPPDENELSKNSNVRDKLGIGIEEVIFTTVSRIVLDKGYRELAKAIKNLRELKNIRFLIVGDGKYEDAFRDEVSEEINSGKVIMLGKRNDVMNILDESDVFILPTLHENLGNVYLEASKVCIPSIGTKVGGVPEIILDGETGLLIPPYNSEALTEAIMKLYSKPHLRKEMGIKAHRRLNDYFNPVTISNQFDDLYSSILNRKK</sequence>
<dbReference type="SUPFAM" id="SSF53756">
    <property type="entry name" value="UDP-Glycosyltransferase/glycogen phosphorylase"/>
    <property type="match status" value="1"/>
</dbReference>
<evidence type="ECO:0000259" key="1">
    <source>
        <dbReference type="Pfam" id="PF00534"/>
    </source>
</evidence>
<dbReference type="OrthoDB" id="9806653at2"/>
<dbReference type="InterPro" id="IPR001296">
    <property type="entry name" value="Glyco_trans_1"/>
</dbReference>
<proteinExistence type="predicted"/>
<dbReference type="PANTHER" id="PTHR12526">
    <property type="entry name" value="GLYCOSYLTRANSFERASE"/>
    <property type="match status" value="1"/>
</dbReference>
<dbReference type="AlphaFoldDB" id="A0A5C6V9K3"/>
<feature type="domain" description="Glycosyltransferase subfamily 4-like N-terminal" evidence="2">
    <location>
        <begin position="34"/>
        <end position="105"/>
    </location>
</feature>
<evidence type="ECO:0000313" key="4">
    <source>
        <dbReference type="Proteomes" id="UP000321363"/>
    </source>
</evidence>
<dbReference type="Pfam" id="PF00534">
    <property type="entry name" value="Glycos_transf_1"/>
    <property type="match status" value="1"/>
</dbReference>
<gene>
    <name evidence="3" type="ORF">FS935_21020</name>
</gene>
<dbReference type="InterPro" id="IPR028098">
    <property type="entry name" value="Glyco_trans_4-like_N"/>
</dbReference>
<reference evidence="3 4" key="1">
    <citation type="journal article" date="2005" name="Int. J. Syst. Evol. Microbiol.">
        <title>Bacillus litoralis sp. nov., isolated from a tidal flat of the Yellow Sea in Korea.</title>
        <authorList>
            <person name="Yoon J.H."/>
            <person name="Oh T.K."/>
        </authorList>
    </citation>
    <scope>NUCLEOTIDE SEQUENCE [LARGE SCALE GENOMIC DNA]</scope>
    <source>
        <strain evidence="3 4">SW-211</strain>
    </source>
</reference>
<protein>
    <submittedName>
        <fullName evidence="3">Glycosyltransferase family 4 protein</fullName>
    </submittedName>
</protein>
<name>A0A5C6V9K3_9BACI</name>
<keyword evidence="3" id="KW-0808">Transferase</keyword>
<dbReference type="Pfam" id="PF13477">
    <property type="entry name" value="Glyco_trans_4_2"/>
    <property type="match status" value="1"/>
</dbReference>
<keyword evidence="4" id="KW-1185">Reference proteome</keyword>
<dbReference type="EMBL" id="VOQF01000021">
    <property type="protein sequence ID" value="TXC82183.1"/>
    <property type="molecule type" value="Genomic_DNA"/>
</dbReference>
<dbReference type="Gene3D" id="3.40.50.2000">
    <property type="entry name" value="Glycogen Phosphorylase B"/>
    <property type="match status" value="2"/>
</dbReference>
<dbReference type="PANTHER" id="PTHR12526:SF630">
    <property type="entry name" value="GLYCOSYLTRANSFERASE"/>
    <property type="match status" value="1"/>
</dbReference>
<dbReference type="GO" id="GO:0016757">
    <property type="term" value="F:glycosyltransferase activity"/>
    <property type="evidence" value="ECO:0007669"/>
    <property type="project" value="InterPro"/>
</dbReference>
<evidence type="ECO:0000313" key="3">
    <source>
        <dbReference type="EMBL" id="TXC82183.1"/>
    </source>
</evidence>
<dbReference type="Proteomes" id="UP000321363">
    <property type="component" value="Unassembled WGS sequence"/>
</dbReference>
<accession>A0A5C6V9K3</accession>
<dbReference type="RefSeq" id="WP_146950609.1">
    <property type="nucleotide sequence ID" value="NZ_VOQF01000021.1"/>
</dbReference>
<evidence type="ECO:0000259" key="2">
    <source>
        <dbReference type="Pfam" id="PF13477"/>
    </source>
</evidence>
<feature type="domain" description="Glycosyl transferase family 1" evidence="1">
    <location>
        <begin position="176"/>
        <end position="337"/>
    </location>
</feature>
<organism evidence="3 4">
    <name type="scientific">Metabacillus litoralis</name>
    <dbReference type="NCBI Taxonomy" id="152268"/>
    <lineage>
        <taxon>Bacteria</taxon>
        <taxon>Bacillati</taxon>
        <taxon>Bacillota</taxon>
        <taxon>Bacilli</taxon>
        <taxon>Bacillales</taxon>
        <taxon>Bacillaceae</taxon>
        <taxon>Metabacillus</taxon>
    </lineage>
</organism>
<comment type="caution">
    <text evidence="3">The sequence shown here is derived from an EMBL/GenBank/DDBJ whole genome shotgun (WGS) entry which is preliminary data.</text>
</comment>